<dbReference type="GO" id="GO:1902201">
    <property type="term" value="P:negative regulation of bacterial-type flagellum-dependent cell motility"/>
    <property type="evidence" value="ECO:0007669"/>
    <property type="project" value="TreeGrafter"/>
</dbReference>
<dbReference type="GO" id="GO:0005886">
    <property type="term" value="C:plasma membrane"/>
    <property type="evidence" value="ECO:0007669"/>
    <property type="project" value="TreeGrafter"/>
</dbReference>
<dbReference type="GO" id="GO:0052621">
    <property type="term" value="F:diguanylate cyclase activity"/>
    <property type="evidence" value="ECO:0007669"/>
    <property type="project" value="UniProtKB-EC"/>
</dbReference>
<evidence type="ECO:0000256" key="2">
    <source>
        <dbReference type="ARBA" id="ARBA00034247"/>
    </source>
</evidence>
<dbReference type="InterPro" id="IPR029787">
    <property type="entry name" value="Nucleotide_cyclase"/>
</dbReference>
<dbReference type="SUPFAM" id="SSF52172">
    <property type="entry name" value="CheY-like"/>
    <property type="match status" value="1"/>
</dbReference>
<dbReference type="GO" id="GO:0043709">
    <property type="term" value="P:cell adhesion involved in single-species biofilm formation"/>
    <property type="evidence" value="ECO:0007669"/>
    <property type="project" value="TreeGrafter"/>
</dbReference>
<dbReference type="EMBL" id="CP014230">
    <property type="protein sequence ID" value="AMD93950.1"/>
    <property type="molecule type" value="Genomic_DNA"/>
</dbReference>
<feature type="domain" description="GGDEF" evidence="5">
    <location>
        <begin position="169"/>
        <end position="306"/>
    </location>
</feature>
<keyword evidence="7" id="KW-1185">Reference proteome</keyword>
<dbReference type="CDD" id="cd19920">
    <property type="entry name" value="REC_PA4781-like"/>
    <property type="match status" value="1"/>
</dbReference>
<dbReference type="InterPro" id="IPR050469">
    <property type="entry name" value="Diguanylate_Cyclase"/>
</dbReference>
<reference evidence="7" key="1">
    <citation type="submission" date="2016-02" db="EMBL/GenBank/DDBJ databases">
        <authorList>
            <person name="Holder M.E."/>
            <person name="Ajami N.J."/>
            <person name="Petrosino J.F."/>
        </authorList>
    </citation>
    <scope>NUCLEOTIDE SEQUENCE [LARGE SCALE GENOMIC DNA]</scope>
    <source>
        <strain evidence="7">DSM 12838</strain>
    </source>
</reference>
<dbReference type="PROSITE" id="PS50887">
    <property type="entry name" value="GGDEF"/>
    <property type="match status" value="1"/>
</dbReference>
<evidence type="ECO:0000259" key="5">
    <source>
        <dbReference type="PROSITE" id="PS50887"/>
    </source>
</evidence>
<dbReference type="AlphaFoldDB" id="A0A120KNE8"/>
<dbReference type="OrthoDB" id="9778432at2"/>
<protein>
    <recommendedName>
        <fullName evidence="1">diguanylate cyclase</fullName>
        <ecNumber evidence="1">2.7.7.65</ecNumber>
    </recommendedName>
</protein>
<feature type="modified residue" description="4-aspartylphosphate" evidence="3">
    <location>
        <position position="59"/>
    </location>
</feature>
<dbReference type="SMART" id="SM00448">
    <property type="entry name" value="REC"/>
    <property type="match status" value="1"/>
</dbReference>
<dbReference type="PANTHER" id="PTHR45138:SF9">
    <property type="entry name" value="DIGUANYLATE CYCLASE DGCM-RELATED"/>
    <property type="match status" value="1"/>
</dbReference>
<dbReference type="FunFam" id="3.30.70.270:FF:000001">
    <property type="entry name" value="Diguanylate cyclase domain protein"/>
    <property type="match status" value="1"/>
</dbReference>
<feature type="domain" description="Response regulatory" evidence="4">
    <location>
        <begin position="10"/>
        <end position="126"/>
    </location>
</feature>
<dbReference type="EC" id="2.7.7.65" evidence="1"/>
<dbReference type="InterPro" id="IPR001789">
    <property type="entry name" value="Sig_transdc_resp-reg_receiver"/>
</dbReference>
<gene>
    <name evidence="6" type="ORF">AXF15_00750</name>
</gene>
<dbReference type="SMART" id="SM00267">
    <property type="entry name" value="GGDEF"/>
    <property type="match status" value="1"/>
</dbReference>
<dbReference type="KEGG" id="doa:AXF15_00750"/>
<dbReference type="Proteomes" id="UP000063964">
    <property type="component" value="Chromosome"/>
</dbReference>
<keyword evidence="3" id="KW-0597">Phosphoprotein</keyword>
<dbReference type="InterPro" id="IPR000160">
    <property type="entry name" value="GGDEF_dom"/>
</dbReference>
<comment type="catalytic activity">
    <reaction evidence="2">
        <text>2 GTP = 3',3'-c-di-GMP + 2 diphosphate</text>
        <dbReference type="Rhea" id="RHEA:24898"/>
        <dbReference type="ChEBI" id="CHEBI:33019"/>
        <dbReference type="ChEBI" id="CHEBI:37565"/>
        <dbReference type="ChEBI" id="CHEBI:58805"/>
        <dbReference type="EC" id="2.7.7.65"/>
    </reaction>
</comment>
<dbReference type="PROSITE" id="PS50110">
    <property type="entry name" value="RESPONSE_REGULATORY"/>
    <property type="match status" value="1"/>
</dbReference>
<accession>A0A120KNE8</accession>
<dbReference type="InterPro" id="IPR011006">
    <property type="entry name" value="CheY-like_superfamily"/>
</dbReference>
<evidence type="ECO:0000313" key="7">
    <source>
        <dbReference type="Proteomes" id="UP000063964"/>
    </source>
</evidence>
<dbReference type="InterPro" id="IPR043128">
    <property type="entry name" value="Rev_trsase/Diguanyl_cyclase"/>
</dbReference>
<dbReference type="PANTHER" id="PTHR45138">
    <property type="entry name" value="REGULATORY COMPONENTS OF SENSORY TRANSDUCTION SYSTEM"/>
    <property type="match status" value="1"/>
</dbReference>
<name>A0A120KNE8_9BACT</name>
<dbReference type="Gene3D" id="3.30.70.270">
    <property type="match status" value="1"/>
</dbReference>
<dbReference type="NCBIfam" id="TIGR00254">
    <property type="entry name" value="GGDEF"/>
    <property type="match status" value="1"/>
</dbReference>
<evidence type="ECO:0000313" key="6">
    <source>
        <dbReference type="EMBL" id="AMD93950.1"/>
    </source>
</evidence>
<dbReference type="STRING" id="888061.AXF15_00750"/>
<dbReference type="CDD" id="cd01949">
    <property type="entry name" value="GGDEF"/>
    <property type="match status" value="1"/>
</dbReference>
<dbReference type="Pfam" id="PF00990">
    <property type="entry name" value="GGDEF"/>
    <property type="match status" value="1"/>
</dbReference>
<evidence type="ECO:0000256" key="3">
    <source>
        <dbReference type="PROSITE-ProRule" id="PRU00169"/>
    </source>
</evidence>
<organism evidence="6 7">
    <name type="scientific">Desulfomicrobium orale DSM 12838</name>
    <dbReference type="NCBI Taxonomy" id="888061"/>
    <lineage>
        <taxon>Bacteria</taxon>
        <taxon>Pseudomonadati</taxon>
        <taxon>Thermodesulfobacteriota</taxon>
        <taxon>Desulfovibrionia</taxon>
        <taxon>Desulfovibrionales</taxon>
        <taxon>Desulfomicrobiaceae</taxon>
        <taxon>Desulfomicrobium</taxon>
    </lineage>
</organism>
<evidence type="ECO:0000259" key="4">
    <source>
        <dbReference type="PROSITE" id="PS50110"/>
    </source>
</evidence>
<dbReference type="GO" id="GO:0000160">
    <property type="term" value="P:phosphorelay signal transduction system"/>
    <property type="evidence" value="ECO:0007669"/>
    <property type="project" value="InterPro"/>
</dbReference>
<proteinExistence type="predicted"/>
<dbReference type="Gene3D" id="3.40.50.2300">
    <property type="match status" value="1"/>
</dbReference>
<dbReference type="Pfam" id="PF00072">
    <property type="entry name" value="Response_reg"/>
    <property type="match status" value="1"/>
</dbReference>
<dbReference type="SUPFAM" id="SSF55073">
    <property type="entry name" value="Nucleotide cyclase"/>
    <property type="match status" value="1"/>
</dbReference>
<sequence length="323" mass="36309">MLPYPDTKQTILIVDDEPINIRALQSTLGGEYNLLFATSGEMVLDMVKSGVQPDLILLDIIMPGMDGFEVCRRLKNDPKTQHIPLVFLTAKWETSEEARGLEMGAVDYIRKPFSPPIIRARIRNHLELKRNRDLLENLSALDGLTNIPNRRRFDEVYEYEWSRAIRTQAPLSLLFIDIDHFKNYNDLYGHLAGDECLRSVARALQSSLGRTADFLARFGGEEFIILLPDTNERGCLHLARNILDAVNSLKLEHKASPVAEHVTVSIGGVCCADLDSCQRLQLLEKADRLLYKAKEGGRNRACIQLVPDTGTEGPIHMISNDGD</sequence>
<evidence type="ECO:0000256" key="1">
    <source>
        <dbReference type="ARBA" id="ARBA00012528"/>
    </source>
</evidence>